<accession>A0A6G7QQ91</accession>
<geneLocation type="plasmid" evidence="2">
    <name>pNTUH_1027</name>
</geneLocation>
<organism evidence="2">
    <name type="scientific">Staphylococcus aureus</name>
    <dbReference type="NCBI Taxonomy" id="1280"/>
    <lineage>
        <taxon>Bacteria</taxon>
        <taxon>Bacillati</taxon>
        <taxon>Bacillota</taxon>
        <taxon>Bacilli</taxon>
        <taxon>Bacillales</taxon>
        <taxon>Staphylococcaceae</taxon>
        <taxon>Staphylococcus</taxon>
    </lineage>
</organism>
<dbReference type="GO" id="GO:0015074">
    <property type="term" value="P:DNA integration"/>
    <property type="evidence" value="ECO:0007669"/>
    <property type="project" value="InterPro"/>
</dbReference>
<proteinExistence type="predicted"/>
<dbReference type="SUPFAM" id="SSF48295">
    <property type="entry name" value="TrpR-like"/>
    <property type="match status" value="1"/>
</dbReference>
<reference evidence="2" key="1">
    <citation type="submission" date="2018-03" db="EMBL/GenBank/DDBJ databases">
        <title>Tn1546-ermB-carrying plasmid.</title>
        <authorList>
            <person name="Wan TW."/>
        </authorList>
    </citation>
    <scope>NUCLEOTIDE SEQUENCE</scope>
    <source>
        <strain evidence="2">NTUH_1027</strain>
        <plasmid evidence="2">pNTUH_1027</plasmid>
    </source>
</reference>
<sequence length="222" mass="25829">MKNKEKYLTNFSEAKRKKATQKYNIIKPFILGEQSLSSISKSKGIALSTLYRWNKSYKEQGLKGLIYATRADKGTRKIEPKIIDEIERLALMNKRNSIATIHRKITNYCKENNFDIPSYKQIYSVIKAMPKSVIDFSHQGEKYYQNKYDLIQIRESSRPNEIWQADHTLLDIFILDQKGNINRPWLTIIMDDYSRAIAGYSLSFDAPQCSKHSINTTPSNME</sequence>
<dbReference type="SUPFAM" id="SSF53098">
    <property type="entry name" value="Ribonuclease H-like"/>
    <property type="match status" value="1"/>
</dbReference>
<evidence type="ECO:0000259" key="1">
    <source>
        <dbReference type="PROSITE" id="PS50994"/>
    </source>
</evidence>
<name>A0A6G7QQ91_STAAU</name>
<dbReference type="InterPro" id="IPR012337">
    <property type="entry name" value="RNaseH-like_sf"/>
</dbReference>
<feature type="domain" description="Integrase catalytic" evidence="1">
    <location>
        <begin position="155"/>
        <end position="222"/>
    </location>
</feature>
<dbReference type="AlphaFoldDB" id="A0A6G7QQ91"/>
<dbReference type="Gene3D" id="3.30.420.10">
    <property type="entry name" value="Ribonuclease H-like superfamily/Ribonuclease H"/>
    <property type="match status" value="1"/>
</dbReference>
<dbReference type="EMBL" id="LC377537">
    <property type="protein sequence ID" value="BBD49624.1"/>
    <property type="molecule type" value="Genomic_DNA"/>
</dbReference>
<dbReference type="PROSITE" id="PS50994">
    <property type="entry name" value="INTEGRASE"/>
    <property type="match status" value="1"/>
</dbReference>
<protein>
    <submittedName>
        <fullName evidence="2">Integrase core domain protein</fullName>
    </submittedName>
</protein>
<evidence type="ECO:0000313" key="2">
    <source>
        <dbReference type="EMBL" id="BBD49624.1"/>
    </source>
</evidence>
<dbReference type="InterPro" id="IPR010921">
    <property type="entry name" value="Trp_repressor/repl_initiator"/>
</dbReference>
<dbReference type="InterPro" id="IPR036397">
    <property type="entry name" value="RNaseH_sf"/>
</dbReference>
<dbReference type="InterPro" id="IPR036388">
    <property type="entry name" value="WH-like_DNA-bd_sf"/>
</dbReference>
<dbReference type="Gene3D" id="1.10.10.10">
    <property type="entry name" value="Winged helix-like DNA-binding domain superfamily/Winged helix DNA-binding domain"/>
    <property type="match status" value="1"/>
</dbReference>
<keyword evidence="2" id="KW-0614">Plasmid</keyword>
<dbReference type="GO" id="GO:0043565">
    <property type="term" value="F:sequence-specific DNA binding"/>
    <property type="evidence" value="ECO:0007669"/>
    <property type="project" value="InterPro"/>
</dbReference>
<dbReference type="InterPro" id="IPR001584">
    <property type="entry name" value="Integrase_cat-core"/>
</dbReference>